<keyword evidence="1" id="KW-1133">Transmembrane helix</keyword>
<sequence length="294" mass="32789">MNFIDIILDTIHDTWAMLPLLYITYCILEVFERKNTQDDKLFFGLQKLGPILGAIVGLIPQCGFSILAAMLFVQNNITLGTLVSVMIATSDEAIPILISNPKMYSSLLGILGLKLAIAIIVGLFTDHVLFRHQKILRFEDMEEEDYDEDEYEEEENSGSSCPCCYPEYPLWISALLRSLKIYVFIFITSFVLTLLMECIGEKTLSMILLQDNLFQPIIAALFGFIPNCAATVVLTQLYTAGELSFGSLLAGLVTNAGLGLIVMIRYEARKKDILRTISILFITGVIVGIGFMLL</sequence>
<keyword evidence="1" id="KW-0472">Membrane</keyword>
<gene>
    <name evidence="2" type="ORF">DWW32_10315</name>
</gene>
<feature type="transmembrane region" description="Helical" evidence="1">
    <location>
        <begin position="217"/>
        <end position="239"/>
    </location>
</feature>
<dbReference type="RefSeq" id="WP_118325703.1">
    <property type="nucleotide sequence ID" value="NZ_DAWEIE010000109.1"/>
</dbReference>
<feature type="transmembrane region" description="Helical" evidence="1">
    <location>
        <begin position="245"/>
        <end position="266"/>
    </location>
</feature>
<feature type="transmembrane region" description="Helical" evidence="1">
    <location>
        <begin position="179"/>
        <end position="196"/>
    </location>
</feature>
<evidence type="ECO:0008006" key="4">
    <source>
        <dbReference type="Google" id="ProtNLM"/>
    </source>
</evidence>
<evidence type="ECO:0000313" key="2">
    <source>
        <dbReference type="EMBL" id="RGU89787.1"/>
    </source>
</evidence>
<protein>
    <recommendedName>
        <fullName evidence="4">Arsenic efflux protein</fullName>
    </recommendedName>
</protein>
<feature type="transmembrane region" description="Helical" evidence="1">
    <location>
        <begin position="51"/>
        <end position="73"/>
    </location>
</feature>
<accession>A0A395WA59</accession>
<proteinExistence type="predicted"/>
<dbReference type="EMBL" id="QRYQ01000023">
    <property type="protein sequence ID" value="RGU89787.1"/>
    <property type="molecule type" value="Genomic_DNA"/>
</dbReference>
<dbReference type="Pfam" id="PF11449">
    <property type="entry name" value="ArsP_2"/>
    <property type="match status" value="2"/>
</dbReference>
<feature type="transmembrane region" description="Helical" evidence="1">
    <location>
        <begin position="105"/>
        <end position="124"/>
    </location>
</feature>
<reference evidence="2 3" key="1">
    <citation type="submission" date="2018-08" db="EMBL/GenBank/DDBJ databases">
        <title>A genome reference for cultivated species of the human gut microbiota.</title>
        <authorList>
            <person name="Zou Y."/>
            <person name="Xue W."/>
            <person name="Luo G."/>
        </authorList>
    </citation>
    <scope>NUCLEOTIDE SEQUENCE [LARGE SCALE GENOMIC DNA]</scope>
    <source>
        <strain evidence="2 3">AF15-20</strain>
    </source>
</reference>
<dbReference type="AlphaFoldDB" id="A0A395WA59"/>
<feature type="transmembrane region" description="Helical" evidence="1">
    <location>
        <begin position="273"/>
        <end position="293"/>
    </location>
</feature>
<dbReference type="Proteomes" id="UP000265489">
    <property type="component" value="Unassembled WGS sequence"/>
</dbReference>
<evidence type="ECO:0000256" key="1">
    <source>
        <dbReference type="SAM" id="Phobius"/>
    </source>
</evidence>
<keyword evidence="1" id="KW-0812">Transmembrane</keyword>
<name>A0A395WA59_9FIRM</name>
<comment type="caution">
    <text evidence="2">The sequence shown here is derived from an EMBL/GenBank/DDBJ whole genome shotgun (WGS) entry which is preliminary data.</text>
</comment>
<evidence type="ECO:0000313" key="3">
    <source>
        <dbReference type="Proteomes" id="UP000265489"/>
    </source>
</evidence>
<feature type="transmembrane region" description="Helical" evidence="1">
    <location>
        <begin position="79"/>
        <end position="98"/>
    </location>
</feature>
<dbReference type="NCBIfam" id="NF037962">
    <property type="entry name" value="arsenic_eff"/>
    <property type="match status" value="1"/>
</dbReference>
<feature type="transmembrane region" description="Helical" evidence="1">
    <location>
        <begin position="15"/>
        <end position="31"/>
    </location>
</feature>
<dbReference type="GeneID" id="66580275"/>
<organism evidence="2 3">
    <name type="scientific">Holdemanella biformis</name>
    <dbReference type="NCBI Taxonomy" id="1735"/>
    <lineage>
        <taxon>Bacteria</taxon>
        <taxon>Bacillati</taxon>
        <taxon>Bacillota</taxon>
        <taxon>Erysipelotrichia</taxon>
        <taxon>Erysipelotrichales</taxon>
        <taxon>Erysipelotrichaceae</taxon>
        <taxon>Holdemanella</taxon>
    </lineage>
</organism>
<dbReference type="InterPro" id="IPR021552">
    <property type="entry name" value="ArsP_2"/>
</dbReference>